<feature type="compositionally biased region" description="Basic and acidic residues" evidence="2">
    <location>
        <begin position="165"/>
        <end position="214"/>
    </location>
</feature>
<evidence type="ECO:0000259" key="3">
    <source>
        <dbReference type="PROSITE" id="PS50006"/>
    </source>
</evidence>
<dbReference type="SMART" id="SM00240">
    <property type="entry name" value="FHA"/>
    <property type="match status" value="1"/>
</dbReference>
<accession>A0A1H1ZW55</accession>
<organism evidence="4 5">
    <name type="scientific">Friedmanniella luteola</name>
    <dbReference type="NCBI Taxonomy" id="546871"/>
    <lineage>
        <taxon>Bacteria</taxon>
        <taxon>Bacillati</taxon>
        <taxon>Actinomycetota</taxon>
        <taxon>Actinomycetes</taxon>
        <taxon>Propionibacteriales</taxon>
        <taxon>Nocardioidaceae</taxon>
        <taxon>Friedmanniella</taxon>
    </lineage>
</organism>
<evidence type="ECO:0000256" key="2">
    <source>
        <dbReference type="SAM" id="MobiDB-lite"/>
    </source>
</evidence>
<dbReference type="CDD" id="cd00060">
    <property type="entry name" value="FHA"/>
    <property type="match status" value="1"/>
</dbReference>
<feature type="region of interest" description="Disordered" evidence="2">
    <location>
        <begin position="161"/>
        <end position="227"/>
    </location>
</feature>
<sequence>MRAVGAWRATYTPGDWLVLSGPTSLVVVEPPGEGWTPLVEELWQQVLASSSLVDLARRLAGYGLDTMPSFGALFWTAEHGMRSLVRGAVTVVDPADGRVVASGEGIQTWSEVGLGQLGAVLVRTDEGGPAGPEVLRLPLVVGAVRASAVLLDARAGALVGSPQLDDEREHGGDRERGESPVHGQGREGGEDPAGPERVEPTSRTRAAQEARADEAETVPEDLEALPAGVEPTQVLPDRRPPGPAAPPAAVDPARAALENADTELVQLPPAAVDRDPASPEVPPAGPTVRAVLCPHGHPNPPGELRCRDCGVTVSDQRVRVVAQPVLAVLRASDGTEAAVDRTVLVGRAPAGRGSGPVRLLTVPSPAHDISRTHLEVAVEGWQVTVTDLHSTNGTMLLDPAGGRRRTLPPGQAVPVLAGYVLELAEGVSVTVTDPR</sequence>
<keyword evidence="1" id="KW-0597">Phosphoprotein</keyword>
<dbReference type="STRING" id="546871.SAMN04488543_4041"/>
<dbReference type="Pfam" id="PF00498">
    <property type="entry name" value="FHA"/>
    <property type="match status" value="1"/>
</dbReference>
<dbReference type="SUPFAM" id="SSF49879">
    <property type="entry name" value="SMAD/FHA domain"/>
    <property type="match status" value="1"/>
</dbReference>
<dbReference type="RefSeq" id="WP_157720585.1">
    <property type="nucleotide sequence ID" value="NZ_LT629749.1"/>
</dbReference>
<dbReference type="InterPro" id="IPR000253">
    <property type="entry name" value="FHA_dom"/>
</dbReference>
<dbReference type="Gene3D" id="2.60.200.20">
    <property type="match status" value="1"/>
</dbReference>
<evidence type="ECO:0000313" key="5">
    <source>
        <dbReference type="Proteomes" id="UP000199092"/>
    </source>
</evidence>
<reference evidence="4 5" key="1">
    <citation type="submission" date="2016-10" db="EMBL/GenBank/DDBJ databases">
        <authorList>
            <person name="de Groot N.N."/>
        </authorList>
    </citation>
    <scope>NUCLEOTIDE SEQUENCE [LARGE SCALE GENOMIC DNA]</scope>
    <source>
        <strain evidence="4 5">DSM 21741</strain>
    </source>
</reference>
<feature type="domain" description="FHA" evidence="3">
    <location>
        <begin position="343"/>
        <end position="396"/>
    </location>
</feature>
<gene>
    <name evidence="4" type="ORF">SAMN04488543_4041</name>
</gene>
<evidence type="ECO:0000313" key="4">
    <source>
        <dbReference type="EMBL" id="SDT37797.1"/>
    </source>
</evidence>
<dbReference type="Proteomes" id="UP000199092">
    <property type="component" value="Chromosome I"/>
</dbReference>
<dbReference type="EMBL" id="LT629749">
    <property type="protein sequence ID" value="SDT37797.1"/>
    <property type="molecule type" value="Genomic_DNA"/>
</dbReference>
<evidence type="ECO:0000256" key="1">
    <source>
        <dbReference type="ARBA" id="ARBA00022553"/>
    </source>
</evidence>
<dbReference type="InterPro" id="IPR008984">
    <property type="entry name" value="SMAD_FHA_dom_sf"/>
</dbReference>
<name>A0A1H1ZW55_9ACTN</name>
<dbReference type="OrthoDB" id="5485098at2"/>
<keyword evidence="5" id="KW-1185">Reference proteome</keyword>
<protein>
    <submittedName>
        <fullName evidence="4">FHA domain-containing protein</fullName>
    </submittedName>
</protein>
<proteinExistence type="predicted"/>
<dbReference type="PROSITE" id="PS50006">
    <property type="entry name" value="FHA_DOMAIN"/>
    <property type="match status" value="1"/>
</dbReference>
<dbReference type="AlphaFoldDB" id="A0A1H1ZW55"/>